<dbReference type="EMBL" id="SNXW01000012">
    <property type="protein sequence ID" value="TDP79572.1"/>
    <property type="molecule type" value="Genomic_DNA"/>
</dbReference>
<feature type="chain" id="PRO_5020732294" evidence="1">
    <location>
        <begin position="21"/>
        <end position="82"/>
    </location>
</feature>
<accession>A0A4R6R1L9</accession>
<dbReference type="Proteomes" id="UP000294593">
    <property type="component" value="Unassembled WGS sequence"/>
</dbReference>
<dbReference type="AlphaFoldDB" id="A0A4R6R1L9"/>
<comment type="caution">
    <text evidence="2">The sequence shown here is derived from an EMBL/GenBank/DDBJ whole genome shotgun (WGS) entry which is preliminary data.</text>
</comment>
<keyword evidence="3" id="KW-1185">Reference proteome</keyword>
<reference evidence="2 3" key="1">
    <citation type="submission" date="2019-03" db="EMBL/GenBank/DDBJ databases">
        <title>Genomic Encyclopedia of Type Strains, Phase IV (KMG-IV): sequencing the most valuable type-strain genomes for metagenomic binning, comparative biology and taxonomic classification.</title>
        <authorList>
            <person name="Goeker M."/>
        </authorList>
    </citation>
    <scope>NUCLEOTIDE SEQUENCE [LARGE SCALE GENOMIC DNA]</scope>
    <source>
        <strain evidence="2 3">DSM 11901</strain>
    </source>
</reference>
<feature type="signal peptide" evidence="1">
    <location>
        <begin position="1"/>
        <end position="20"/>
    </location>
</feature>
<gene>
    <name evidence="2" type="ORF">EV672_11261</name>
</gene>
<keyword evidence="1" id="KW-0732">Signal</keyword>
<evidence type="ECO:0000313" key="3">
    <source>
        <dbReference type="Proteomes" id="UP000294593"/>
    </source>
</evidence>
<organism evidence="2 3">
    <name type="scientific">Aquabacterium commune</name>
    <dbReference type="NCBI Taxonomy" id="70586"/>
    <lineage>
        <taxon>Bacteria</taxon>
        <taxon>Pseudomonadati</taxon>
        <taxon>Pseudomonadota</taxon>
        <taxon>Betaproteobacteria</taxon>
        <taxon>Burkholderiales</taxon>
        <taxon>Aquabacterium</taxon>
    </lineage>
</organism>
<sequence>MKLFAPLAAALIAVAGPAYTAYEHGHDHKPLHGGIVAESDPTEYELVAKPDAITLHAREKGKRVSLRGARAKATILSGAEQS</sequence>
<dbReference type="OrthoDB" id="8592387at2"/>
<protein>
    <submittedName>
        <fullName evidence="2">Uncharacterized protein</fullName>
    </submittedName>
</protein>
<evidence type="ECO:0000313" key="2">
    <source>
        <dbReference type="EMBL" id="TDP79572.1"/>
    </source>
</evidence>
<evidence type="ECO:0000256" key="1">
    <source>
        <dbReference type="SAM" id="SignalP"/>
    </source>
</evidence>
<name>A0A4R6R1L9_9BURK</name>
<proteinExistence type="predicted"/>
<dbReference type="RefSeq" id="WP_133611113.1">
    <property type="nucleotide sequence ID" value="NZ_SNXW01000012.1"/>
</dbReference>